<keyword evidence="2" id="KW-1185">Reference proteome</keyword>
<organism evidence="1 2">
    <name type="scientific">Brucella grignonensis</name>
    <dbReference type="NCBI Taxonomy" id="94627"/>
    <lineage>
        <taxon>Bacteria</taxon>
        <taxon>Pseudomonadati</taxon>
        <taxon>Pseudomonadota</taxon>
        <taxon>Alphaproteobacteria</taxon>
        <taxon>Hyphomicrobiales</taxon>
        <taxon>Brucellaceae</taxon>
        <taxon>Brucella/Ochrobactrum group</taxon>
        <taxon>Brucella</taxon>
    </lineage>
</organism>
<proteinExistence type="predicted"/>
<reference evidence="1 2" key="1">
    <citation type="submission" date="2017-07" db="EMBL/GenBank/DDBJ databases">
        <title>Phylogenetic study on the rhizospheric bacterium Ochrobactrum sp. A44.</title>
        <authorList>
            <person name="Krzyzanowska D.M."/>
            <person name="Ossowicki A."/>
            <person name="Rajewska M."/>
            <person name="Maciag T."/>
            <person name="Kaczynski Z."/>
            <person name="Czerwicka M."/>
            <person name="Jafra S."/>
        </authorList>
    </citation>
    <scope>NUCLEOTIDE SEQUENCE [LARGE SCALE GENOMIC DNA]</scope>
    <source>
        <strain evidence="1 2">OgA9a</strain>
    </source>
</reference>
<evidence type="ECO:0000313" key="1">
    <source>
        <dbReference type="EMBL" id="OYR13304.1"/>
    </source>
</evidence>
<sequence>MPNEETFCSGQVTVPNIYNVPIILARMMLKEYGWQPEQSRQEPDATSQGLLDMGINEVDGCAGTGCGFCRFAYKYAGNSLSVTTVGDSPDTPSVISYDVKCSN</sequence>
<dbReference type="EMBL" id="NNRL01000158">
    <property type="protein sequence ID" value="OYR13304.1"/>
    <property type="molecule type" value="Genomic_DNA"/>
</dbReference>
<protein>
    <submittedName>
        <fullName evidence="1">Uncharacterized protein</fullName>
    </submittedName>
</protein>
<gene>
    <name evidence="1" type="ORF">CEV33_1029</name>
</gene>
<evidence type="ECO:0000313" key="2">
    <source>
        <dbReference type="Proteomes" id="UP000216478"/>
    </source>
</evidence>
<name>A0A256FEP1_9HYPH</name>
<dbReference type="OrthoDB" id="8447370at2"/>
<comment type="caution">
    <text evidence="1">The sequence shown here is derived from an EMBL/GenBank/DDBJ whole genome shotgun (WGS) entry which is preliminary data.</text>
</comment>
<accession>A0A256FEP1</accession>
<dbReference type="AlphaFoldDB" id="A0A256FEP1"/>
<dbReference type="Proteomes" id="UP000216478">
    <property type="component" value="Unassembled WGS sequence"/>
</dbReference>
<dbReference type="RefSeq" id="WP_141211576.1">
    <property type="nucleotide sequence ID" value="NZ_JBHEER010000021.1"/>
</dbReference>